<organism evidence="3 4">
    <name type="scientific">Phaeocystidibacter luteus</name>
    <dbReference type="NCBI Taxonomy" id="911197"/>
    <lineage>
        <taxon>Bacteria</taxon>
        <taxon>Pseudomonadati</taxon>
        <taxon>Bacteroidota</taxon>
        <taxon>Flavobacteriia</taxon>
        <taxon>Flavobacteriales</taxon>
        <taxon>Phaeocystidibacteraceae</taxon>
        <taxon>Phaeocystidibacter</taxon>
    </lineage>
</organism>
<feature type="domain" description="Lipid/polyisoprenoid-binding YceI-like" evidence="2">
    <location>
        <begin position="43"/>
        <end position="219"/>
    </location>
</feature>
<dbReference type="PANTHER" id="PTHR34406:SF1">
    <property type="entry name" value="PROTEIN YCEI"/>
    <property type="match status" value="1"/>
</dbReference>
<dbReference type="PROSITE" id="PS51257">
    <property type="entry name" value="PROKAR_LIPOPROTEIN"/>
    <property type="match status" value="1"/>
</dbReference>
<evidence type="ECO:0000259" key="2">
    <source>
        <dbReference type="SMART" id="SM00867"/>
    </source>
</evidence>
<sequence>MKALKALAIAAMATSMVACNNASESEAETTSAQEVAQTEAAAVYAVAPESAQINWRGFKTNVDWGHDGTIQITEGEFQVENGELVGGSFVIDMNTIHATDYEKDSEDYGKLIGHLSSDDFFSVGTYPTAKFEITDVMANTDGETSHIVKGNLTMKDKTNNITIPANVEVVDGMVSFDTPQFSIDRKKWGVMYASTGVEGVTKDQLIDDYILLSVDLTAKN</sequence>
<dbReference type="InterPro" id="IPR036761">
    <property type="entry name" value="TTHA0802/YceI-like_sf"/>
</dbReference>
<comment type="caution">
    <text evidence="3">The sequence shown here is derived from an EMBL/GenBank/DDBJ whole genome shotgun (WGS) entry which is preliminary data.</text>
</comment>
<dbReference type="RefSeq" id="WP_151666367.1">
    <property type="nucleotide sequence ID" value="NZ_WBVO01000001.1"/>
</dbReference>
<evidence type="ECO:0000256" key="1">
    <source>
        <dbReference type="SAM" id="SignalP"/>
    </source>
</evidence>
<keyword evidence="1" id="KW-0732">Signal</keyword>
<feature type="signal peptide" evidence="1">
    <location>
        <begin position="1"/>
        <end position="18"/>
    </location>
</feature>
<dbReference type="SMART" id="SM00867">
    <property type="entry name" value="YceI"/>
    <property type="match status" value="1"/>
</dbReference>
<proteinExistence type="predicted"/>
<dbReference type="Pfam" id="PF04264">
    <property type="entry name" value="YceI"/>
    <property type="match status" value="1"/>
</dbReference>
<dbReference type="Proteomes" id="UP000468650">
    <property type="component" value="Unassembled WGS sequence"/>
</dbReference>
<evidence type="ECO:0000313" key="4">
    <source>
        <dbReference type="Proteomes" id="UP000468650"/>
    </source>
</evidence>
<dbReference type="InterPro" id="IPR007372">
    <property type="entry name" value="Lipid/polyisoprenoid-bd_YceI"/>
</dbReference>
<evidence type="ECO:0000313" key="3">
    <source>
        <dbReference type="EMBL" id="KAB2814789.1"/>
    </source>
</evidence>
<dbReference type="OrthoDB" id="951410at2"/>
<reference evidence="3 4" key="1">
    <citation type="submission" date="2019-09" db="EMBL/GenBank/DDBJ databases">
        <title>Genomes of family Cryomorphaceae.</title>
        <authorList>
            <person name="Bowman J.P."/>
        </authorList>
    </citation>
    <scope>NUCLEOTIDE SEQUENCE [LARGE SCALE GENOMIC DNA]</scope>
    <source>
        <strain evidence="3 4">LMG 25704</strain>
    </source>
</reference>
<gene>
    <name evidence="3" type="ORF">F8C67_03310</name>
</gene>
<dbReference type="SUPFAM" id="SSF101874">
    <property type="entry name" value="YceI-like"/>
    <property type="match status" value="1"/>
</dbReference>
<dbReference type="PANTHER" id="PTHR34406">
    <property type="entry name" value="PROTEIN YCEI"/>
    <property type="match status" value="1"/>
</dbReference>
<keyword evidence="4" id="KW-1185">Reference proteome</keyword>
<dbReference type="EMBL" id="WBVO01000001">
    <property type="protein sequence ID" value="KAB2814789.1"/>
    <property type="molecule type" value="Genomic_DNA"/>
</dbReference>
<feature type="chain" id="PRO_5027054148" evidence="1">
    <location>
        <begin position="19"/>
        <end position="220"/>
    </location>
</feature>
<dbReference type="Gene3D" id="2.40.128.110">
    <property type="entry name" value="Lipid/polyisoprenoid-binding, YceI-like"/>
    <property type="match status" value="1"/>
</dbReference>
<protein>
    <submittedName>
        <fullName evidence="3">YceI family protein</fullName>
    </submittedName>
</protein>
<dbReference type="AlphaFoldDB" id="A0A6N6RMJ7"/>
<name>A0A6N6RMJ7_9FLAO</name>
<accession>A0A6N6RMJ7</accession>